<evidence type="ECO:0000313" key="2">
    <source>
        <dbReference type="Proteomes" id="UP000814033"/>
    </source>
</evidence>
<dbReference type="Proteomes" id="UP000814033">
    <property type="component" value="Unassembled WGS sequence"/>
</dbReference>
<keyword evidence="2" id="KW-1185">Reference proteome</keyword>
<organism evidence="1 2">
    <name type="scientific">Auriscalpium vulgare</name>
    <dbReference type="NCBI Taxonomy" id="40419"/>
    <lineage>
        <taxon>Eukaryota</taxon>
        <taxon>Fungi</taxon>
        <taxon>Dikarya</taxon>
        <taxon>Basidiomycota</taxon>
        <taxon>Agaricomycotina</taxon>
        <taxon>Agaricomycetes</taxon>
        <taxon>Russulales</taxon>
        <taxon>Auriscalpiaceae</taxon>
        <taxon>Auriscalpium</taxon>
    </lineage>
</organism>
<reference evidence="1" key="1">
    <citation type="submission" date="2021-02" db="EMBL/GenBank/DDBJ databases">
        <authorList>
            <consortium name="DOE Joint Genome Institute"/>
            <person name="Ahrendt S."/>
            <person name="Looney B.P."/>
            <person name="Miyauchi S."/>
            <person name="Morin E."/>
            <person name="Drula E."/>
            <person name="Courty P.E."/>
            <person name="Chicoki N."/>
            <person name="Fauchery L."/>
            <person name="Kohler A."/>
            <person name="Kuo A."/>
            <person name="Labutti K."/>
            <person name="Pangilinan J."/>
            <person name="Lipzen A."/>
            <person name="Riley R."/>
            <person name="Andreopoulos W."/>
            <person name="He G."/>
            <person name="Johnson J."/>
            <person name="Barry K.W."/>
            <person name="Grigoriev I.V."/>
            <person name="Nagy L."/>
            <person name="Hibbett D."/>
            <person name="Henrissat B."/>
            <person name="Matheny P.B."/>
            <person name="Labbe J."/>
            <person name="Martin F."/>
        </authorList>
    </citation>
    <scope>NUCLEOTIDE SEQUENCE</scope>
    <source>
        <strain evidence="1">FP105234-sp</strain>
    </source>
</reference>
<proteinExistence type="predicted"/>
<protein>
    <submittedName>
        <fullName evidence="1">Uncharacterized protein</fullName>
    </submittedName>
</protein>
<comment type="caution">
    <text evidence="1">The sequence shown here is derived from an EMBL/GenBank/DDBJ whole genome shotgun (WGS) entry which is preliminary data.</text>
</comment>
<name>A0ACB8RBX9_9AGAM</name>
<accession>A0ACB8RBX9</accession>
<evidence type="ECO:0000313" key="1">
    <source>
        <dbReference type="EMBL" id="KAI0041614.1"/>
    </source>
</evidence>
<reference evidence="1" key="2">
    <citation type="journal article" date="2022" name="New Phytol.">
        <title>Evolutionary transition to the ectomycorrhizal habit in the genomes of a hyperdiverse lineage of mushroom-forming fungi.</title>
        <authorList>
            <person name="Looney B."/>
            <person name="Miyauchi S."/>
            <person name="Morin E."/>
            <person name="Drula E."/>
            <person name="Courty P.E."/>
            <person name="Kohler A."/>
            <person name="Kuo A."/>
            <person name="LaButti K."/>
            <person name="Pangilinan J."/>
            <person name="Lipzen A."/>
            <person name="Riley R."/>
            <person name="Andreopoulos W."/>
            <person name="He G."/>
            <person name="Johnson J."/>
            <person name="Nolan M."/>
            <person name="Tritt A."/>
            <person name="Barry K.W."/>
            <person name="Grigoriev I.V."/>
            <person name="Nagy L.G."/>
            <person name="Hibbett D."/>
            <person name="Henrissat B."/>
            <person name="Matheny P.B."/>
            <person name="Labbe J."/>
            <person name="Martin F.M."/>
        </authorList>
    </citation>
    <scope>NUCLEOTIDE SEQUENCE</scope>
    <source>
        <strain evidence="1">FP105234-sp</strain>
    </source>
</reference>
<sequence length="188" mass="20870">MNSQLFAAFEALRKSIARAKDGHISELKTIGFHIKRFPDSLFGTAEVVKMFAFFLEAVLAPDVLLFPLNAHHPLLLTAARALHSLDALCRLTLVGRFSSLIRNAWSGIFVWMDFLNQLLNRNTVRVWDILAAALAAMLHAELIRPRIVNTPGVFSILWSILAKEKAGISVVSPAESECRGQRAPSRLP</sequence>
<dbReference type="EMBL" id="MU276112">
    <property type="protein sequence ID" value="KAI0041614.1"/>
    <property type="molecule type" value="Genomic_DNA"/>
</dbReference>
<gene>
    <name evidence="1" type="ORF">FA95DRAFT_1610865</name>
</gene>